<sequence>MLALFRPSPLLRSMSSGIASPKLGPGSGWLAGPNEAAQASRWMRLTLDLRERVLLFALEGSCRWSKAKSRFRMALN</sequence>
<evidence type="ECO:0000313" key="2">
    <source>
        <dbReference type="EMBL" id="KAF3067899.1"/>
    </source>
</evidence>
<keyword evidence="3" id="KW-1185">Reference proteome</keyword>
<dbReference type="EMBL" id="QLNT01000015">
    <property type="protein sequence ID" value="KAF3067899.1"/>
    <property type="molecule type" value="Genomic_DNA"/>
</dbReference>
<comment type="caution">
    <text evidence="2">The sequence shown here is derived from an EMBL/GenBank/DDBJ whole genome shotgun (WGS) entry which is preliminary data.</text>
</comment>
<organism evidence="2 3">
    <name type="scientific">Trichoderma lentiforme</name>
    <dbReference type="NCBI Taxonomy" id="1567552"/>
    <lineage>
        <taxon>Eukaryota</taxon>
        <taxon>Fungi</taxon>
        <taxon>Dikarya</taxon>
        <taxon>Ascomycota</taxon>
        <taxon>Pezizomycotina</taxon>
        <taxon>Sordariomycetes</taxon>
        <taxon>Hypocreomycetidae</taxon>
        <taxon>Hypocreales</taxon>
        <taxon>Hypocreaceae</taxon>
        <taxon>Trichoderma</taxon>
    </lineage>
</organism>
<accession>A0A9P4XA51</accession>
<gene>
    <name evidence="2" type="ORF">CFAM422_008560</name>
</gene>
<name>A0A9P4XA51_9HYPO</name>
<evidence type="ECO:0000313" key="3">
    <source>
        <dbReference type="Proteomes" id="UP000801864"/>
    </source>
</evidence>
<feature type="region of interest" description="Disordered" evidence="1">
    <location>
        <begin position="1"/>
        <end position="20"/>
    </location>
</feature>
<protein>
    <submittedName>
        <fullName evidence="2">Uncharacterized protein</fullName>
    </submittedName>
</protein>
<dbReference type="Proteomes" id="UP000801864">
    <property type="component" value="Unassembled WGS sequence"/>
</dbReference>
<dbReference type="AlphaFoldDB" id="A0A9P4XA51"/>
<proteinExistence type="predicted"/>
<reference evidence="2 3" key="1">
    <citation type="submission" date="2018-06" db="EMBL/GenBank/DDBJ databases">
        <title>Genome analysis of cellulolytic fungus Trichoderma lentiforme CFAM-422.</title>
        <authorList>
            <person name="Steindorff A.S."/>
            <person name="Formighieri E.F."/>
            <person name="Midorikawa G.E.O."/>
            <person name="Tamietti M.S."/>
            <person name="Ramos E.Z."/>
            <person name="Silva A.S."/>
            <person name="Bon E.P.S."/>
            <person name="Mendes T.D."/>
            <person name="Damaso M.C.T."/>
            <person name="Favaro L.C.L."/>
        </authorList>
    </citation>
    <scope>NUCLEOTIDE SEQUENCE [LARGE SCALE GENOMIC DNA]</scope>
    <source>
        <strain evidence="2 3">CFAM-422</strain>
    </source>
</reference>
<evidence type="ECO:0000256" key="1">
    <source>
        <dbReference type="SAM" id="MobiDB-lite"/>
    </source>
</evidence>